<dbReference type="GO" id="GO:0000271">
    <property type="term" value="P:polysaccharide biosynthetic process"/>
    <property type="evidence" value="ECO:0007669"/>
    <property type="project" value="InterPro"/>
</dbReference>
<feature type="compositionally biased region" description="Low complexity" evidence="8">
    <location>
        <begin position="9"/>
        <end position="36"/>
    </location>
</feature>
<feature type="transmembrane region" description="Helical" evidence="9">
    <location>
        <begin position="341"/>
        <end position="361"/>
    </location>
</feature>
<evidence type="ECO:0000313" key="13">
    <source>
        <dbReference type="Proteomes" id="UP000199207"/>
    </source>
</evidence>
<evidence type="ECO:0000256" key="7">
    <source>
        <dbReference type="ARBA" id="ARBA00023136"/>
    </source>
</evidence>
<evidence type="ECO:0000259" key="11">
    <source>
        <dbReference type="Pfam" id="PF04138"/>
    </source>
</evidence>
<organism evidence="12 13">
    <name type="scientific">Streptomyces aidingensis</name>
    <dbReference type="NCBI Taxonomy" id="910347"/>
    <lineage>
        <taxon>Bacteria</taxon>
        <taxon>Bacillati</taxon>
        <taxon>Actinomycetota</taxon>
        <taxon>Actinomycetes</taxon>
        <taxon>Kitasatosporales</taxon>
        <taxon>Streptomycetaceae</taxon>
        <taxon>Streptomyces</taxon>
    </lineage>
</organism>
<evidence type="ECO:0000256" key="8">
    <source>
        <dbReference type="SAM" id="MobiDB-lite"/>
    </source>
</evidence>
<keyword evidence="6 9" id="KW-1133">Transmembrane helix</keyword>
<dbReference type="InterPro" id="IPR007267">
    <property type="entry name" value="GtrA_DPMS_TM"/>
</dbReference>
<dbReference type="InterPro" id="IPR039528">
    <property type="entry name" value="DPM1-like"/>
</dbReference>
<keyword evidence="7 9" id="KW-0472">Membrane</keyword>
<dbReference type="GO" id="GO:0006488">
    <property type="term" value="P:dolichol-linked oligosaccharide biosynthetic process"/>
    <property type="evidence" value="ECO:0007669"/>
    <property type="project" value="TreeGrafter"/>
</dbReference>
<dbReference type="PANTHER" id="PTHR43398">
    <property type="entry name" value="DOLICHOL-PHOSPHATE MANNOSYLTRANSFERASE SUBUNIT 1"/>
    <property type="match status" value="1"/>
</dbReference>
<dbReference type="CDD" id="cd06442">
    <property type="entry name" value="DPM1_like"/>
    <property type="match status" value="1"/>
</dbReference>
<evidence type="ECO:0000256" key="1">
    <source>
        <dbReference type="ARBA" id="ARBA00004141"/>
    </source>
</evidence>
<protein>
    <submittedName>
        <fullName evidence="12">Dolichol-phosphate mannosyltransferase</fullName>
    </submittedName>
</protein>
<evidence type="ECO:0000256" key="3">
    <source>
        <dbReference type="ARBA" id="ARBA00022676"/>
    </source>
</evidence>
<feature type="region of interest" description="Disordered" evidence="8">
    <location>
        <begin position="442"/>
        <end position="471"/>
    </location>
</feature>
<feature type="compositionally biased region" description="Low complexity" evidence="8">
    <location>
        <begin position="461"/>
        <end position="471"/>
    </location>
</feature>
<dbReference type="InterPro" id="IPR001173">
    <property type="entry name" value="Glyco_trans_2-like"/>
</dbReference>
<comment type="similarity">
    <text evidence="2">Belongs to the glycosyltransferase 2 family.</text>
</comment>
<feature type="transmembrane region" description="Helical" evidence="9">
    <location>
        <begin position="314"/>
        <end position="335"/>
    </location>
</feature>
<evidence type="ECO:0000256" key="6">
    <source>
        <dbReference type="ARBA" id="ARBA00022989"/>
    </source>
</evidence>
<dbReference type="GO" id="GO:0006506">
    <property type="term" value="P:GPI anchor biosynthetic process"/>
    <property type="evidence" value="ECO:0007669"/>
    <property type="project" value="TreeGrafter"/>
</dbReference>
<dbReference type="InterPro" id="IPR029044">
    <property type="entry name" value="Nucleotide-diphossugar_trans"/>
</dbReference>
<dbReference type="AlphaFoldDB" id="A0A1I1H742"/>
<evidence type="ECO:0000256" key="2">
    <source>
        <dbReference type="ARBA" id="ARBA00006739"/>
    </source>
</evidence>
<evidence type="ECO:0000259" key="10">
    <source>
        <dbReference type="Pfam" id="PF00535"/>
    </source>
</evidence>
<dbReference type="RefSeq" id="WP_245833855.1">
    <property type="nucleotide sequence ID" value="NZ_FOLM01000002.1"/>
</dbReference>
<feature type="domain" description="Glycosyltransferase 2-like" evidence="10">
    <location>
        <begin position="80"/>
        <end position="248"/>
    </location>
</feature>
<proteinExistence type="inferred from homology"/>
<feature type="transmembrane region" description="Helical" evidence="9">
    <location>
        <begin position="407"/>
        <end position="433"/>
    </location>
</feature>
<dbReference type="Proteomes" id="UP000199207">
    <property type="component" value="Unassembled WGS sequence"/>
</dbReference>
<keyword evidence="5 9" id="KW-0812">Transmembrane</keyword>
<accession>A0A1I1H742</accession>
<evidence type="ECO:0000256" key="5">
    <source>
        <dbReference type="ARBA" id="ARBA00022692"/>
    </source>
</evidence>
<feature type="compositionally biased region" description="Low complexity" evidence="8">
    <location>
        <begin position="43"/>
        <end position="60"/>
    </location>
</feature>
<dbReference type="GO" id="GO:0004582">
    <property type="term" value="F:dolichyl-phosphate beta-D-mannosyltransferase activity"/>
    <property type="evidence" value="ECO:0007669"/>
    <property type="project" value="InterPro"/>
</dbReference>
<dbReference type="STRING" id="910347.SAMN05421773_102280"/>
<dbReference type="Pfam" id="PF00535">
    <property type="entry name" value="Glycos_transf_2"/>
    <property type="match status" value="1"/>
</dbReference>
<dbReference type="GO" id="GO:0035269">
    <property type="term" value="P:protein O-linked glycosylation via mannose"/>
    <property type="evidence" value="ECO:0007669"/>
    <property type="project" value="TreeGrafter"/>
</dbReference>
<feature type="region of interest" description="Disordered" evidence="8">
    <location>
        <begin position="1"/>
        <end position="60"/>
    </location>
</feature>
<evidence type="ECO:0000256" key="9">
    <source>
        <dbReference type="SAM" id="Phobius"/>
    </source>
</evidence>
<dbReference type="EMBL" id="FOLM01000002">
    <property type="protein sequence ID" value="SFC19784.1"/>
    <property type="molecule type" value="Genomic_DNA"/>
</dbReference>
<dbReference type="GO" id="GO:0016020">
    <property type="term" value="C:membrane"/>
    <property type="evidence" value="ECO:0007669"/>
    <property type="project" value="UniProtKB-SubCell"/>
</dbReference>
<feature type="transmembrane region" description="Helical" evidence="9">
    <location>
        <begin position="382"/>
        <end position="401"/>
    </location>
</feature>
<dbReference type="Pfam" id="PF04138">
    <property type="entry name" value="GtrA_DPMS_TM"/>
    <property type="match status" value="1"/>
</dbReference>
<evidence type="ECO:0000313" key="12">
    <source>
        <dbReference type="EMBL" id="SFC19784.1"/>
    </source>
</evidence>
<comment type="subcellular location">
    <subcellularLocation>
        <location evidence="1">Membrane</location>
        <topology evidence="1">Multi-pass membrane protein</topology>
    </subcellularLocation>
</comment>
<dbReference type="Gene3D" id="3.90.550.10">
    <property type="entry name" value="Spore Coat Polysaccharide Biosynthesis Protein SpsA, Chain A"/>
    <property type="match status" value="1"/>
</dbReference>
<feature type="domain" description="GtrA/DPMS transmembrane" evidence="11">
    <location>
        <begin position="317"/>
        <end position="431"/>
    </location>
</feature>
<dbReference type="SUPFAM" id="SSF53448">
    <property type="entry name" value="Nucleotide-diphospho-sugar transferases"/>
    <property type="match status" value="1"/>
</dbReference>
<name>A0A1I1H742_9ACTN</name>
<gene>
    <name evidence="12" type="ORF">SAMN05421773_102280</name>
</gene>
<sequence length="471" mass="50171">MNPFPAQPTTTGPATTDSTGTDSTGTGSAATGRDAAPAGSEDTAAGSIPPAAPGAAGAARTGRRTAVWPLENVRPGSVTLIIPTFNEAGNVPELLRQLSASVPAGLDCSVLFVDDSKDDTPQVIAREAVHCPFPVSVLHREVAEGGLGGAVVAGIKAADTDWVVVMDADLQHPPSLVPELVAAGEHSGAELVVASRYIRGGSRAGLAGGYRIAVSRASTWLAKGLFPRRLRGVSDPMSGFFAIRRAIVTAETLRPLGYKILMELTVRCRPGTVTEVPFVFQDRFAGESKSTAKEGIRFLRHLVELRTASATARMAVFGLIGLTGFLPNLLALHLLTAGGLHYLPAVVIANQCGVVWNFLLTELLLFRHRRGHRHWADRAGRFAVLANADLVLRVPLIAVLVERMGVAVLPATALALLTTFVLRFAATEVLVYLPRRSRRSRRRAERAAARQEQQEQEQQEQRTQPAPAAVV</sequence>
<evidence type="ECO:0000256" key="4">
    <source>
        <dbReference type="ARBA" id="ARBA00022679"/>
    </source>
</evidence>
<keyword evidence="3 12" id="KW-0328">Glycosyltransferase</keyword>
<keyword evidence="4 12" id="KW-0808">Transferase</keyword>
<reference evidence="12 13" key="1">
    <citation type="submission" date="2016-10" db="EMBL/GenBank/DDBJ databases">
        <authorList>
            <person name="de Groot N.N."/>
        </authorList>
    </citation>
    <scope>NUCLEOTIDE SEQUENCE [LARGE SCALE GENOMIC DNA]</scope>
    <source>
        <strain evidence="12 13">CGMCC 4.5739</strain>
    </source>
</reference>
<dbReference type="PANTHER" id="PTHR43398:SF1">
    <property type="entry name" value="DOLICHOL-PHOSPHATE MANNOSYLTRANSFERASE SUBUNIT 1"/>
    <property type="match status" value="1"/>
</dbReference>
<keyword evidence="13" id="KW-1185">Reference proteome</keyword>